<keyword evidence="2" id="KW-1185">Reference proteome</keyword>
<dbReference type="RefSeq" id="WP_125005254.1">
    <property type="nucleotide sequence ID" value="NZ_BHYK01000035.1"/>
</dbReference>
<accession>A0A401USL5</accession>
<dbReference type="OrthoDB" id="1924089at2"/>
<evidence type="ECO:0000313" key="2">
    <source>
        <dbReference type="Proteomes" id="UP000287872"/>
    </source>
</evidence>
<organism evidence="1 2">
    <name type="scientific">Clostridium tagluense</name>
    <dbReference type="NCBI Taxonomy" id="360422"/>
    <lineage>
        <taxon>Bacteria</taxon>
        <taxon>Bacillati</taxon>
        <taxon>Bacillota</taxon>
        <taxon>Clostridia</taxon>
        <taxon>Eubacteriales</taxon>
        <taxon>Clostridiaceae</taxon>
        <taxon>Clostridium</taxon>
    </lineage>
</organism>
<gene>
    <name evidence="1" type="ORF">Ctaglu_41270</name>
</gene>
<dbReference type="AlphaFoldDB" id="A0A401USL5"/>
<reference evidence="1 2" key="1">
    <citation type="submission" date="2018-11" db="EMBL/GenBank/DDBJ databases">
        <title>Genome sequencing and assembly of Clostridium tagluense strain A121.</title>
        <authorList>
            <person name="Murakami T."/>
            <person name="Segawa T."/>
            <person name="Shcherbakova V.A."/>
            <person name="Mori H."/>
            <person name="Yoshimura Y."/>
        </authorList>
    </citation>
    <scope>NUCLEOTIDE SEQUENCE [LARGE SCALE GENOMIC DNA]</scope>
    <source>
        <strain evidence="1 2">A121</strain>
    </source>
</reference>
<dbReference type="Proteomes" id="UP000287872">
    <property type="component" value="Unassembled WGS sequence"/>
</dbReference>
<sequence>MSDIDYNNKSYLNKAYKNFSELVYVVSTKELQYFITKGEFTSFFNYKMRKMLSEISDQKNGLLDASIFFNTEGEITLIDAEIIGKFIRDNYMLKMLEYYKNTSLNKIIREVVNGSEKAKGDYILISYSILYNTLNELYKTISCKKANTIVYKNRYELEEYYEEDCTMVIAVLLILEDLCKYIGVDRYKMLKEIKEKKYK</sequence>
<comment type="caution">
    <text evidence="1">The sequence shown here is derived from an EMBL/GenBank/DDBJ whole genome shotgun (WGS) entry which is preliminary data.</text>
</comment>
<proteinExistence type="predicted"/>
<evidence type="ECO:0000313" key="1">
    <source>
        <dbReference type="EMBL" id="GCD12504.1"/>
    </source>
</evidence>
<protein>
    <submittedName>
        <fullName evidence="1">Uncharacterized protein</fullName>
    </submittedName>
</protein>
<name>A0A401USL5_9CLOT</name>
<dbReference type="EMBL" id="BHYK01000035">
    <property type="protein sequence ID" value="GCD12504.1"/>
    <property type="molecule type" value="Genomic_DNA"/>
</dbReference>